<dbReference type="InterPro" id="IPR044946">
    <property type="entry name" value="Restrct_endonuc_typeI_TRD_sf"/>
</dbReference>
<dbReference type="InterPro" id="IPR002716">
    <property type="entry name" value="PIN_dom"/>
</dbReference>
<comment type="caution">
    <text evidence="4">The sequence shown here is derived from an EMBL/GenBank/DDBJ whole genome shotgun (WGS) entry which is preliminary data.</text>
</comment>
<dbReference type="Gene3D" id="3.90.220.20">
    <property type="entry name" value="DNA methylase specificity domains"/>
    <property type="match status" value="1"/>
</dbReference>
<evidence type="ECO:0000313" key="4">
    <source>
        <dbReference type="EMBL" id="MBD2279269.1"/>
    </source>
</evidence>
<evidence type="ECO:0000256" key="2">
    <source>
        <dbReference type="ARBA" id="ARBA00023125"/>
    </source>
</evidence>
<dbReference type="RefSeq" id="WP_190383271.1">
    <property type="nucleotide sequence ID" value="NZ_JACJQT010000032.1"/>
</dbReference>
<dbReference type="CDD" id="cd09854">
    <property type="entry name" value="PIN_VapC-like"/>
    <property type="match status" value="1"/>
</dbReference>
<dbReference type="InterPro" id="IPR029060">
    <property type="entry name" value="PIN-like_dom_sf"/>
</dbReference>
<dbReference type="PANTHER" id="PTHR30408:SF12">
    <property type="entry name" value="TYPE I RESTRICTION ENZYME MJAVIII SPECIFICITY SUBUNIT"/>
    <property type="match status" value="1"/>
</dbReference>
<dbReference type="PANTHER" id="PTHR30408">
    <property type="entry name" value="TYPE-1 RESTRICTION ENZYME ECOKI SPECIFICITY PROTEIN"/>
    <property type="match status" value="1"/>
</dbReference>
<dbReference type="Proteomes" id="UP000606721">
    <property type="component" value="Unassembled WGS sequence"/>
</dbReference>
<protein>
    <submittedName>
        <fullName evidence="4">PIN domain-containing protein</fullName>
    </submittedName>
</protein>
<dbReference type="EMBL" id="JACJQT010000032">
    <property type="protein sequence ID" value="MBD2279269.1"/>
    <property type="molecule type" value="Genomic_DNA"/>
</dbReference>
<proteinExistence type="predicted"/>
<name>A0ABR8BWN9_APHFL</name>
<dbReference type="SUPFAM" id="SSF116734">
    <property type="entry name" value="DNA methylase specificity domain"/>
    <property type="match status" value="1"/>
</dbReference>
<dbReference type="Gene3D" id="1.10.287.1120">
    <property type="entry name" value="Bipartite methylase S protein"/>
    <property type="match status" value="1"/>
</dbReference>
<evidence type="ECO:0000256" key="1">
    <source>
        <dbReference type="ARBA" id="ARBA00022747"/>
    </source>
</evidence>
<sequence length="202" mass="22575">MKIVLDTNIVLDVLLEREPFASLSINLFNAVEQQVIQGYLCALCATTITTIDYLLTKSIGKQSAKVSINQLLNLFAIAEVNDVILKAAINSDFSDFEDAVLYHSGVCAGVDGFVTRNSKDFKTASLPIYSPTELLRIMNLGARINQITPKNLNGFKFKFPARPEQIKIANFLTTLDEKITQSQTYLETVKQYKQGLLQQMFI</sequence>
<gene>
    <name evidence="4" type="ORF">H6F99_13475</name>
</gene>
<dbReference type="InterPro" id="IPR052021">
    <property type="entry name" value="Type-I_RS_S_subunit"/>
</dbReference>
<keyword evidence="5" id="KW-1185">Reference proteome</keyword>
<reference evidence="4 5" key="1">
    <citation type="journal article" date="2020" name="ISME J.">
        <title>Comparative genomics reveals insights into cyanobacterial evolution and habitat adaptation.</title>
        <authorList>
            <person name="Chen M.Y."/>
            <person name="Teng W.K."/>
            <person name="Zhao L."/>
            <person name="Hu C.X."/>
            <person name="Zhou Y.K."/>
            <person name="Han B.P."/>
            <person name="Song L.R."/>
            <person name="Shu W.S."/>
        </authorList>
    </citation>
    <scope>NUCLEOTIDE SEQUENCE [LARGE SCALE GENOMIC DNA]</scope>
    <source>
        <strain evidence="4 5">FACHB-1040</strain>
    </source>
</reference>
<evidence type="ECO:0000259" key="3">
    <source>
        <dbReference type="Pfam" id="PF13470"/>
    </source>
</evidence>
<accession>A0ABR8BWN9</accession>
<feature type="domain" description="PIN" evidence="3">
    <location>
        <begin position="2"/>
        <end position="118"/>
    </location>
</feature>
<keyword evidence="2" id="KW-0238">DNA-binding</keyword>
<evidence type="ECO:0000313" key="5">
    <source>
        <dbReference type="Proteomes" id="UP000606721"/>
    </source>
</evidence>
<dbReference type="Pfam" id="PF13470">
    <property type="entry name" value="PIN_3"/>
    <property type="match status" value="1"/>
</dbReference>
<keyword evidence="1" id="KW-0680">Restriction system</keyword>
<dbReference type="SUPFAM" id="SSF88723">
    <property type="entry name" value="PIN domain-like"/>
    <property type="match status" value="1"/>
</dbReference>
<organism evidence="4 5">
    <name type="scientific">Aphanizomenon flos-aquae FACHB-1040</name>
    <dbReference type="NCBI Taxonomy" id="2692887"/>
    <lineage>
        <taxon>Bacteria</taxon>
        <taxon>Bacillati</taxon>
        <taxon>Cyanobacteriota</taxon>
        <taxon>Cyanophyceae</taxon>
        <taxon>Nostocales</taxon>
        <taxon>Aphanizomenonaceae</taxon>
        <taxon>Aphanizomenon</taxon>
    </lineage>
</organism>